<dbReference type="AlphaFoldDB" id="A0A147F4Q0"/>
<proteinExistence type="predicted"/>
<evidence type="ECO:0000313" key="1">
    <source>
        <dbReference type="EMBL" id="KTS09036.1"/>
    </source>
</evidence>
<dbReference type="EMBL" id="LDRV01000093">
    <property type="protein sequence ID" value="KTS09036.1"/>
    <property type="molecule type" value="Genomic_DNA"/>
</dbReference>
<accession>A0A147F4Q0</accession>
<comment type="caution">
    <text evidence="1">The sequence shown here is derived from an EMBL/GenBank/DDBJ whole genome shotgun (WGS) entry which is preliminary data.</text>
</comment>
<sequence>MERSSTFARARSRALSVRVTSASICKIARSDTSFLASASTRSMPARASLASASTFCTMGLPSMRAADSLTVCSPLATPVVFAVYSTSSSAARSPIASPPFQDLTQPCRRVEEVEDRGAHAEPRPGQHRLVMQVDAARHQLGDDETPVRDEGEPGAVDIRRWAGRLLELSILRFDGNAVVLVDGDVVLVVVDDLADAVESRPLVRGERAYAFGAGAPASPLTRGAQSTVARASAYSLPRVQ</sequence>
<organism evidence="1 2">
    <name type="scientific">Microbacterium testaceum</name>
    <name type="common">Aureobacterium testaceum</name>
    <name type="synonym">Brevibacterium testaceum</name>
    <dbReference type="NCBI Taxonomy" id="2033"/>
    <lineage>
        <taxon>Bacteria</taxon>
        <taxon>Bacillati</taxon>
        <taxon>Actinomycetota</taxon>
        <taxon>Actinomycetes</taxon>
        <taxon>Micrococcales</taxon>
        <taxon>Microbacteriaceae</taxon>
        <taxon>Microbacterium</taxon>
    </lineage>
</organism>
<evidence type="ECO:0000313" key="2">
    <source>
        <dbReference type="Proteomes" id="UP000072189"/>
    </source>
</evidence>
<gene>
    <name evidence="1" type="ORF">RSA3_14130</name>
</gene>
<name>A0A147F4Q0_MICTE</name>
<protein>
    <submittedName>
        <fullName evidence="1">Uncharacterized protein</fullName>
    </submittedName>
</protein>
<dbReference type="Proteomes" id="UP000072189">
    <property type="component" value="Unassembled WGS sequence"/>
</dbReference>
<reference evidence="1 2" key="1">
    <citation type="journal article" date="2016" name="Front. Microbiol.">
        <title>Genomic Resource of Rice Seed Associated Bacteria.</title>
        <authorList>
            <person name="Midha S."/>
            <person name="Bansal K."/>
            <person name="Sharma S."/>
            <person name="Kumar N."/>
            <person name="Patil P.P."/>
            <person name="Chaudhry V."/>
            <person name="Patil P.B."/>
        </authorList>
    </citation>
    <scope>NUCLEOTIDE SEQUENCE [LARGE SCALE GENOMIC DNA]</scope>
    <source>
        <strain evidence="1 2">RSA3</strain>
    </source>
</reference>